<organism evidence="2">
    <name type="scientific">Nothobranchius pienaari</name>
    <dbReference type="NCBI Taxonomy" id="704102"/>
    <lineage>
        <taxon>Eukaryota</taxon>
        <taxon>Metazoa</taxon>
        <taxon>Chordata</taxon>
        <taxon>Craniata</taxon>
        <taxon>Vertebrata</taxon>
        <taxon>Euteleostomi</taxon>
        <taxon>Actinopterygii</taxon>
        <taxon>Neopterygii</taxon>
        <taxon>Teleostei</taxon>
        <taxon>Neoteleostei</taxon>
        <taxon>Acanthomorphata</taxon>
        <taxon>Ovalentaria</taxon>
        <taxon>Atherinomorphae</taxon>
        <taxon>Cyprinodontiformes</taxon>
        <taxon>Nothobranchiidae</taxon>
        <taxon>Nothobranchius</taxon>
    </lineage>
</organism>
<feature type="region of interest" description="Disordered" evidence="1">
    <location>
        <begin position="88"/>
        <end position="110"/>
    </location>
</feature>
<evidence type="ECO:0000313" key="2">
    <source>
        <dbReference type="EMBL" id="SBR45974.1"/>
    </source>
</evidence>
<name>A0A1A8LPX9_9TELE</name>
<dbReference type="EMBL" id="HAEF01008110">
    <property type="protein sequence ID" value="SBR45974.1"/>
    <property type="molecule type" value="Transcribed_RNA"/>
</dbReference>
<protein>
    <submittedName>
        <fullName evidence="2">Uncharacterized protein</fullName>
    </submittedName>
</protein>
<reference evidence="2" key="1">
    <citation type="submission" date="2016-05" db="EMBL/GenBank/DDBJ databases">
        <authorList>
            <person name="Lavstsen T."/>
            <person name="Jespersen J.S."/>
        </authorList>
    </citation>
    <scope>NUCLEOTIDE SEQUENCE</scope>
    <source>
        <tissue evidence="2">Brain</tissue>
    </source>
</reference>
<reference evidence="2" key="2">
    <citation type="submission" date="2016-06" db="EMBL/GenBank/DDBJ databases">
        <title>The genome of a short-lived fish provides insights into sex chromosome evolution and the genetic control of aging.</title>
        <authorList>
            <person name="Reichwald K."/>
            <person name="Felder M."/>
            <person name="Petzold A."/>
            <person name="Koch P."/>
            <person name="Groth M."/>
            <person name="Platzer M."/>
        </authorList>
    </citation>
    <scope>NUCLEOTIDE SEQUENCE</scope>
    <source>
        <tissue evidence="2">Brain</tissue>
    </source>
</reference>
<evidence type="ECO:0000256" key="1">
    <source>
        <dbReference type="SAM" id="MobiDB-lite"/>
    </source>
</evidence>
<sequence length="110" mass="11768">ETGGCWCDGLQVVLQQPGTLLGIIMGNCTSRQQKKQQKGNSAAASDDQEPNEDVMYASISHSNSTGPRPQAMADNDCDYATVHIPANIQADAKSNSSSKDECADDYVLME</sequence>
<dbReference type="AlphaFoldDB" id="A0A1A8LPX9"/>
<accession>A0A1A8LPX9</accession>
<proteinExistence type="predicted"/>
<feature type="region of interest" description="Disordered" evidence="1">
    <location>
        <begin position="31"/>
        <end position="74"/>
    </location>
</feature>
<feature type="non-terminal residue" evidence="2">
    <location>
        <position position="1"/>
    </location>
</feature>
<gene>
    <name evidence="2" type="primary">Nfu_g_1_006021</name>
</gene>